<evidence type="ECO:0000313" key="2">
    <source>
        <dbReference type="Proteomes" id="UP001054821"/>
    </source>
</evidence>
<comment type="caution">
    <text evidence="1">The sequence shown here is derived from an EMBL/GenBank/DDBJ whole genome shotgun (WGS) entry which is preliminary data.</text>
</comment>
<gene>
    <name evidence="1" type="ORF">L3X38_036513</name>
</gene>
<dbReference type="AlphaFoldDB" id="A0AAD4YPI7"/>
<protein>
    <submittedName>
        <fullName evidence="1">Uncharacterized protein</fullName>
    </submittedName>
</protein>
<keyword evidence="2" id="KW-1185">Reference proteome</keyword>
<sequence>MMILVGLDVDGLHEEQRWQCSDAGDSYWDVVLFFTLRRPKNYAWSLEVLNRSGVLLRGPFTVVSVFLLHVLS</sequence>
<dbReference type="Proteomes" id="UP001054821">
    <property type="component" value="Chromosome 7"/>
</dbReference>
<accession>A0AAD4YPI7</accession>
<organism evidence="1 2">
    <name type="scientific">Prunus dulcis</name>
    <name type="common">Almond</name>
    <name type="synonym">Amygdalus dulcis</name>
    <dbReference type="NCBI Taxonomy" id="3755"/>
    <lineage>
        <taxon>Eukaryota</taxon>
        <taxon>Viridiplantae</taxon>
        <taxon>Streptophyta</taxon>
        <taxon>Embryophyta</taxon>
        <taxon>Tracheophyta</taxon>
        <taxon>Spermatophyta</taxon>
        <taxon>Magnoliopsida</taxon>
        <taxon>eudicotyledons</taxon>
        <taxon>Gunneridae</taxon>
        <taxon>Pentapetalae</taxon>
        <taxon>rosids</taxon>
        <taxon>fabids</taxon>
        <taxon>Rosales</taxon>
        <taxon>Rosaceae</taxon>
        <taxon>Amygdaloideae</taxon>
        <taxon>Amygdaleae</taxon>
        <taxon>Prunus</taxon>
    </lineage>
</organism>
<evidence type="ECO:0000313" key="1">
    <source>
        <dbReference type="EMBL" id="KAI5316806.1"/>
    </source>
</evidence>
<name>A0AAD4YPI7_PRUDU</name>
<proteinExistence type="predicted"/>
<dbReference type="EMBL" id="JAJFAZ020000007">
    <property type="protein sequence ID" value="KAI5316806.1"/>
    <property type="molecule type" value="Genomic_DNA"/>
</dbReference>
<reference evidence="1 2" key="1">
    <citation type="journal article" date="2022" name="G3 (Bethesda)">
        <title>Whole-genome sequence and methylome profiling of the almond [Prunus dulcis (Mill.) D.A. Webb] cultivar 'Nonpareil'.</title>
        <authorList>
            <person name="D'Amico-Willman K.M."/>
            <person name="Ouma W.Z."/>
            <person name="Meulia T."/>
            <person name="Sideli G.M."/>
            <person name="Gradziel T.M."/>
            <person name="Fresnedo-Ramirez J."/>
        </authorList>
    </citation>
    <scope>NUCLEOTIDE SEQUENCE [LARGE SCALE GENOMIC DNA]</scope>
    <source>
        <strain evidence="1">Clone GOH B32 T37-40</strain>
    </source>
</reference>